<gene>
    <name evidence="2" type="ORF">TsocGM_19540</name>
</gene>
<dbReference type="RefSeq" id="WP_126727145.1">
    <property type="nucleotide sequence ID" value="NZ_RYZH01000044.1"/>
</dbReference>
<evidence type="ECO:0008006" key="4">
    <source>
        <dbReference type="Google" id="ProtNLM"/>
    </source>
</evidence>
<accession>A0A432MFR0</accession>
<comment type="caution">
    <text evidence="2">The sequence shown here is derived from an EMBL/GenBank/DDBJ whole genome shotgun (WGS) entry which is preliminary data.</text>
</comment>
<evidence type="ECO:0000313" key="3">
    <source>
        <dbReference type="Proteomes" id="UP000280296"/>
    </source>
</evidence>
<dbReference type="EMBL" id="RYZH01000044">
    <property type="protein sequence ID" value="RUL84936.1"/>
    <property type="molecule type" value="Genomic_DNA"/>
</dbReference>
<sequence length="532" mass="60149">MSSDGSTRDALLVLGMHRSGTSALTRVLSLLGAELPGRLMQPQPGNNETGFWEPIEIVEIHDELLRSVGSSWDDVTEFPRAWFDTQEADRYVDRLVDRVLENYRDAPLIVLKDPRICRFLPLWLRVLDRASARPHFVIPVRNPLEVAASLKRRDGFPIAKSALLWLRHVLDAERDSRGHPRAFVEYDQLLVDWKRVTDRIAEGIGLSWPHSSHRSAVEIEAFLSDAHRHNRFTREEFRSHSQIVGWVKSAYGALIRAAAGDARAPGETLDRIRGRIRQADLAYGPVVADARARLERAEAGLQAAEQSARTLADEKARAEAEALGRAESLAVELEQARRTIADQQDQMARERLRMEADLQEAEADRDRLRAELEKTASDRGRLEALLLTAEADRDRLRTDRDRIEADRDRIEAERLELAGRLSERSDDLRRVEAERDAARADREAVYRILAEQMEAARAAHAEAVRAYLGAESERQRVEAALAELTGSRFWRYTGPIRAVGPMARRAGASIIHAPHVVARGLRRRLINGRPDQ</sequence>
<proteinExistence type="predicted"/>
<dbReference type="PIRSF" id="PIRSF029407">
    <property type="entry name" value="UCP029407"/>
    <property type="match status" value="1"/>
</dbReference>
<dbReference type="Proteomes" id="UP000280296">
    <property type="component" value="Unassembled WGS sequence"/>
</dbReference>
<dbReference type="AlphaFoldDB" id="A0A432MFR0"/>
<reference evidence="2 3" key="1">
    <citation type="submission" date="2018-12" db="EMBL/GenBank/DDBJ databases">
        <authorList>
            <person name="Toschakov S.V."/>
        </authorList>
    </citation>
    <scope>NUCLEOTIDE SEQUENCE [LARGE SCALE GENOMIC DNA]</scope>
    <source>
        <strain evidence="2 3">GM2012</strain>
    </source>
</reference>
<dbReference type="Pfam" id="PF13469">
    <property type="entry name" value="Sulfotransfer_3"/>
    <property type="match status" value="1"/>
</dbReference>
<dbReference type="InterPro" id="IPR027417">
    <property type="entry name" value="P-loop_NTPase"/>
</dbReference>
<dbReference type="InterPro" id="IPR014556">
    <property type="entry name" value="UCP029407"/>
</dbReference>
<dbReference type="Gene3D" id="3.40.50.300">
    <property type="entry name" value="P-loop containing nucleotide triphosphate hydrolases"/>
    <property type="match status" value="1"/>
</dbReference>
<evidence type="ECO:0000256" key="1">
    <source>
        <dbReference type="SAM" id="Coils"/>
    </source>
</evidence>
<protein>
    <recommendedName>
        <fullName evidence="4">Sulfotransferase family protein</fullName>
    </recommendedName>
</protein>
<keyword evidence="3" id="KW-1185">Reference proteome</keyword>
<evidence type="ECO:0000313" key="2">
    <source>
        <dbReference type="EMBL" id="RUL84936.1"/>
    </source>
</evidence>
<organism evidence="2 3">
    <name type="scientific">Tautonia sociabilis</name>
    <dbReference type="NCBI Taxonomy" id="2080755"/>
    <lineage>
        <taxon>Bacteria</taxon>
        <taxon>Pseudomonadati</taxon>
        <taxon>Planctomycetota</taxon>
        <taxon>Planctomycetia</taxon>
        <taxon>Isosphaerales</taxon>
        <taxon>Isosphaeraceae</taxon>
        <taxon>Tautonia</taxon>
    </lineage>
</organism>
<reference evidence="2 3" key="2">
    <citation type="submission" date="2019-01" db="EMBL/GenBank/DDBJ databases">
        <title>Tautonia sociabilis, a novel thermotolerant planctomycete of Isosphaeraceae family, isolated from a 4000 m deep subterranean habitat.</title>
        <authorList>
            <person name="Kovaleva O.L."/>
            <person name="Elcheninov A.G."/>
            <person name="Van Heerden E."/>
            <person name="Toshchakov S.V."/>
            <person name="Novikov A."/>
            <person name="Bonch-Osmolovskaya E.A."/>
            <person name="Kublanov I.V."/>
        </authorList>
    </citation>
    <scope>NUCLEOTIDE SEQUENCE [LARGE SCALE GENOMIC DNA]</scope>
    <source>
        <strain evidence="2 3">GM2012</strain>
    </source>
</reference>
<dbReference type="SUPFAM" id="SSF52540">
    <property type="entry name" value="P-loop containing nucleoside triphosphate hydrolases"/>
    <property type="match status" value="1"/>
</dbReference>
<dbReference type="OrthoDB" id="9785185at2"/>
<name>A0A432MFR0_9BACT</name>
<keyword evidence="1" id="KW-0175">Coiled coil</keyword>
<feature type="coiled-coil region" evidence="1">
    <location>
        <begin position="287"/>
        <end position="441"/>
    </location>
</feature>